<name>A0A943XWK4_9FIRM</name>
<reference evidence="1" key="1">
    <citation type="submission" date="2021-02" db="EMBL/GenBank/DDBJ databases">
        <title>Infant gut strain persistence is associated with maternal origin, phylogeny, and functional potential including surface adhesion and iron acquisition.</title>
        <authorList>
            <person name="Lou Y.C."/>
        </authorList>
    </citation>
    <scope>NUCLEOTIDE SEQUENCE</scope>
    <source>
        <strain evidence="1">L3_060_052G1_dasL3_060_052G1_concoct_1</strain>
    </source>
</reference>
<evidence type="ECO:0000313" key="2">
    <source>
        <dbReference type="Proteomes" id="UP000748991"/>
    </source>
</evidence>
<comment type="caution">
    <text evidence="1">The sequence shown here is derived from an EMBL/GenBank/DDBJ whole genome shotgun (WGS) entry which is preliminary data.</text>
</comment>
<dbReference type="AlphaFoldDB" id="A0A943XWK4"/>
<organism evidence="1 2">
    <name type="scientific">Peptoniphilus harei</name>
    <dbReference type="NCBI Taxonomy" id="54005"/>
    <lineage>
        <taxon>Bacteria</taxon>
        <taxon>Bacillati</taxon>
        <taxon>Bacillota</taxon>
        <taxon>Tissierellia</taxon>
        <taxon>Tissierellales</taxon>
        <taxon>Peptoniphilaceae</taxon>
        <taxon>Peptoniphilus</taxon>
    </lineage>
</organism>
<dbReference type="EMBL" id="JAGZZP010000016">
    <property type="protein sequence ID" value="MBS6535651.1"/>
    <property type="molecule type" value="Genomic_DNA"/>
</dbReference>
<proteinExistence type="predicted"/>
<dbReference type="Proteomes" id="UP000748991">
    <property type="component" value="Unassembled WGS sequence"/>
</dbReference>
<sequence length="117" mass="13547">MKQFATRKEIKRIYYVIINVPYTGLQNLLTDDLISFYNSGSSGWNWDCYDLGNGLAVCTGYSNRVGEKLSREFIKSFDDKAKEELRLQNFTSVEAFINKQKELISEFREEALKVINA</sequence>
<gene>
    <name evidence="1" type="ORF">KH327_07450</name>
</gene>
<protein>
    <submittedName>
        <fullName evidence="1">Uncharacterized protein</fullName>
    </submittedName>
</protein>
<dbReference type="RefSeq" id="WP_278638326.1">
    <property type="nucleotide sequence ID" value="NZ_JAGZZP010000016.1"/>
</dbReference>
<evidence type="ECO:0000313" key="1">
    <source>
        <dbReference type="EMBL" id="MBS6535651.1"/>
    </source>
</evidence>
<accession>A0A943XWK4</accession>